<evidence type="ECO:0000313" key="1">
    <source>
        <dbReference type="EMBL" id="MFC5914746.1"/>
    </source>
</evidence>
<name>A0ABW1GIR2_9ACTN</name>
<dbReference type="Proteomes" id="UP001596200">
    <property type="component" value="Unassembled WGS sequence"/>
</dbReference>
<protein>
    <submittedName>
        <fullName evidence="1">Uncharacterized protein</fullName>
    </submittedName>
</protein>
<keyword evidence="2" id="KW-1185">Reference proteome</keyword>
<gene>
    <name evidence="1" type="ORF">ACFP1B_15100</name>
</gene>
<comment type="caution">
    <text evidence="1">The sequence shown here is derived from an EMBL/GenBank/DDBJ whole genome shotgun (WGS) entry which is preliminary data.</text>
</comment>
<dbReference type="RefSeq" id="WP_344517119.1">
    <property type="nucleotide sequence ID" value="NZ_BAAATU010000058.1"/>
</dbReference>
<dbReference type="EMBL" id="JBHSPU010000014">
    <property type="protein sequence ID" value="MFC5914746.1"/>
    <property type="molecule type" value="Genomic_DNA"/>
</dbReference>
<reference evidence="2" key="1">
    <citation type="journal article" date="2019" name="Int. J. Syst. Evol. Microbiol.">
        <title>The Global Catalogue of Microorganisms (GCM) 10K type strain sequencing project: providing services to taxonomists for standard genome sequencing and annotation.</title>
        <authorList>
            <consortium name="The Broad Institute Genomics Platform"/>
            <consortium name="The Broad Institute Genome Sequencing Center for Infectious Disease"/>
            <person name="Wu L."/>
            <person name="Ma J."/>
        </authorList>
    </citation>
    <scope>NUCLEOTIDE SEQUENCE [LARGE SCALE GENOMIC DNA]</scope>
    <source>
        <strain evidence="2">JCM 4147</strain>
    </source>
</reference>
<accession>A0ABW1GIR2</accession>
<evidence type="ECO:0000313" key="2">
    <source>
        <dbReference type="Proteomes" id="UP001596200"/>
    </source>
</evidence>
<proteinExistence type="predicted"/>
<organism evidence="1 2">
    <name type="scientific">Streptomyces pulveraceus</name>
    <dbReference type="NCBI Taxonomy" id="68258"/>
    <lineage>
        <taxon>Bacteria</taxon>
        <taxon>Bacillati</taxon>
        <taxon>Actinomycetota</taxon>
        <taxon>Actinomycetes</taxon>
        <taxon>Kitasatosporales</taxon>
        <taxon>Streptomycetaceae</taxon>
        <taxon>Streptomyces</taxon>
    </lineage>
</organism>
<sequence>MVARPQRSRENWPMMTDPVVPPLEGKAVLNLVGKPGGAPYVQSAVPVR</sequence>